<dbReference type="OrthoDB" id="8002928at2"/>
<sequence length="78" mass="8309">MANTSAPNSLDIAEQVARVLRSNAETQKFVEEQAKLRAEAAKLDRDRAIAPWQIVATTVAATAALIGGTAAVIKIFFP</sequence>
<keyword evidence="3" id="KW-1185">Reference proteome</keyword>
<evidence type="ECO:0000313" key="3">
    <source>
        <dbReference type="Proteomes" id="UP000199229"/>
    </source>
</evidence>
<feature type="transmembrane region" description="Helical" evidence="1">
    <location>
        <begin position="52"/>
        <end position="77"/>
    </location>
</feature>
<evidence type="ECO:0000313" key="2">
    <source>
        <dbReference type="EMBL" id="SFH04634.1"/>
    </source>
</evidence>
<evidence type="ECO:0000256" key="1">
    <source>
        <dbReference type="SAM" id="Phobius"/>
    </source>
</evidence>
<organism evidence="2 3">
    <name type="scientific">Methylobacterium gossipiicola</name>
    <dbReference type="NCBI Taxonomy" id="582675"/>
    <lineage>
        <taxon>Bacteria</taxon>
        <taxon>Pseudomonadati</taxon>
        <taxon>Pseudomonadota</taxon>
        <taxon>Alphaproteobacteria</taxon>
        <taxon>Hyphomicrobiales</taxon>
        <taxon>Methylobacteriaceae</taxon>
        <taxon>Methylobacterium</taxon>
    </lineage>
</organism>
<keyword evidence="1" id="KW-0472">Membrane</keyword>
<dbReference type="AlphaFoldDB" id="A0A1I2WTH6"/>
<gene>
    <name evidence="2" type="ORF">SAMN05192565_12723</name>
</gene>
<accession>A0A1I2WTH6</accession>
<protein>
    <submittedName>
        <fullName evidence="2">Uncharacterized protein</fullName>
    </submittedName>
</protein>
<dbReference type="RefSeq" id="WP_091974621.1">
    <property type="nucleotide sequence ID" value="NZ_FOPM01000027.1"/>
</dbReference>
<keyword evidence="1" id="KW-0812">Transmembrane</keyword>
<keyword evidence="1" id="KW-1133">Transmembrane helix</keyword>
<reference evidence="3" key="1">
    <citation type="submission" date="2016-10" db="EMBL/GenBank/DDBJ databases">
        <authorList>
            <person name="Varghese N."/>
            <person name="Submissions S."/>
        </authorList>
    </citation>
    <scope>NUCLEOTIDE SEQUENCE [LARGE SCALE GENOMIC DNA]</scope>
    <source>
        <strain evidence="3">Gh-105</strain>
    </source>
</reference>
<name>A0A1I2WTH6_9HYPH</name>
<dbReference type="EMBL" id="FOPM01000027">
    <property type="protein sequence ID" value="SFH04634.1"/>
    <property type="molecule type" value="Genomic_DNA"/>
</dbReference>
<dbReference type="Proteomes" id="UP000199229">
    <property type="component" value="Unassembled WGS sequence"/>
</dbReference>
<proteinExistence type="predicted"/>